<dbReference type="PROSITE" id="PS00518">
    <property type="entry name" value="ZF_RING_1"/>
    <property type="match status" value="2"/>
</dbReference>
<evidence type="ECO:0000256" key="9">
    <source>
        <dbReference type="ARBA" id="ARBA00022723"/>
    </source>
</evidence>
<dbReference type="InterPro" id="IPR050143">
    <property type="entry name" value="TRIM/RBCC"/>
</dbReference>
<evidence type="ECO:0000259" key="20">
    <source>
        <dbReference type="PROSITE" id="PS50089"/>
    </source>
</evidence>
<dbReference type="OrthoDB" id="6105938at2759"/>
<dbReference type="SMART" id="SM00336">
    <property type="entry name" value="BBOX"/>
    <property type="match status" value="2"/>
</dbReference>
<proteinExistence type="inferred from homology"/>
<protein>
    <recommendedName>
        <fullName evidence="6">RING-type E3 ubiquitin transferase</fullName>
        <ecNumber evidence="6">2.3.2.27</ecNumber>
    </recommendedName>
</protein>
<dbReference type="InterPro" id="IPR003877">
    <property type="entry name" value="SPRY_dom"/>
</dbReference>
<reference evidence="25" key="1">
    <citation type="submission" date="2025-08" db="UniProtKB">
        <authorList>
            <consortium name="RefSeq"/>
        </authorList>
    </citation>
    <scope>IDENTIFICATION</scope>
    <source>
        <tissue evidence="25">Blood</tissue>
    </source>
</reference>
<dbReference type="InterPro" id="IPR001870">
    <property type="entry name" value="B30.2/SPRY"/>
</dbReference>
<dbReference type="InterPro" id="IPR013083">
    <property type="entry name" value="Znf_RING/FYVE/PHD"/>
</dbReference>
<evidence type="ECO:0000313" key="25">
    <source>
        <dbReference type="RefSeq" id="XP_010858822.1"/>
    </source>
</evidence>
<evidence type="ECO:0000259" key="21">
    <source>
        <dbReference type="PROSITE" id="PS50119"/>
    </source>
</evidence>
<feature type="transmembrane region" description="Helical" evidence="19">
    <location>
        <begin position="513"/>
        <end position="539"/>
    </location>
</feature>
<keyword evidence="15 19" id="KW-0472">Membrane</keyword>
<keyword evidence="10 17" id="KW-0863">Zinc-finger</keyword>
<gene>
    <name evidence="25" type="primary">LOC105003384</name>
</gene>
<evidence type="ECO:0000256" key="3">
    <source>
        <dbReference type="ARBA" id="ARBA00004496"/>
    </source>
</evidence>
<dbReference type="EC" id="2.3.2.27" evidence="6"/>
<dbReference type="SUPFAM" id="SSF57850">
    <property type="entry name" value="RING/U-box"/>
    <property type="match status" value="2"/>
</dbReference>
<keyword evidence="7" id="KW-0963">Cytoplasm</keyword>
<dbReference type="InterPro" id="IPR017452">
    <property type="entry name" value="GPCR_Rhodpsn_7TM"/>
</dbReference>
<dbReference type="Gene3D" id="3.30.160.60">
    <property type="entry name" value="Classic Zinc Finger"/>
    <property type="match status" value="2"/>
</dbReference>
<dbReference type="FunFam" id="2.60.120.920:FF:000023">
    <property type="entry name" value="Tripartite motif-containing 5 (Predicted)"/>
    <property type="match status" value="1"/>
</dbReference>
<dbReference type="PROSITE" id="PS50119">
    <property type="entry name" value="ZF_BBOX"/>
    <property type="match status" value="2"/>
</dbReference>
<evidence type="ECO:0000256" key="2">
    <source>
        <dbReference type="ARBA" id="ARBA00004141"/>
    </source>
</evidence>
<feature type="domain" description="G-protein coupled receptors family 1 profile" evidence="23">
    <location>
        <begin position="529"/>
        <end position="625"/>
    </location>
</feature>
<dbReference type="InterPro" id="IPR027370">
    <property type="entry name" value="Znf-RING_euk"/>
</dbReference>
<dbReference type="GO" id="GO:0007186">
    <property type="term" value="P:G protein-coupled receptor signaling pathway"/>
    <property type="evidence" value="ECO:0007669"/>
    <property type="project" value="InterPro"/>
</dbReference>
<comment type="pathway">
    <text evidence="4">Protein modification; protein ubiquitination.</text>
</comment>
<organism evidence="24 25">
    <name type="scientific">Bison bison bison</name>
    <name type="common">North American plains bison</name>
    <dbReference type="NCBI Taxonomy" id="43346"/>
    <lineage>
        <taxon>Eukaryota</taxon>
        <taxon>Metazoa</taxon>
        <taxon>Chordata</taxon>
        <taxon>Craniata</taxon>
        <taxon>Vertebrata</taxon>
        <taxon>Euteleostomi</taxon>
        <taxon>Mammalia</taxon>
        <taxon>Eutheria</taxon>
        <taxon>Laurasiatheria</taxon>
        <taxon>Artiodactyla</taxon>
        <taxon>Ruminantia</taxon>
        <taxon>Pecora</taxon>
        <taxon>Bovidae</taxon>
        <taxon>Bovinae</taxon>
        <taxon>Bison</taxon>
    </lineage>
</organism>
<feature type="coiled-coil region" evidence="18">
    <location>
        <begin position="137"/>
        <end position="236"/>
    </location>
</feature>
<dbReference type="Gene3D" id="2.60.120.920">
    <property type="match status" value="2"/>
</dbReference>
<dbReference type="Gene3D" id="1.20.1070.10">
    <property type="entry name" value="Rhodopsin 7-helix transmembrane proteins"/>
    <property type="match status" value="1"/>
</dbReference>
<keyword evidence="24" id="KW-1185">Reference proteome</keyword>
<dbReference type="FunFam" id="3.30.160.60:FF:000386">
    <property type="entry name" value="Tripartite motif-containing 5 (Predicted)"/>
    <property type="match status" value="1"/>
</dbReference>
<dbReference type="PANTHER" id="PTHR24103">
    <property type="entry name" value="E3 UBIQUITIN-PROTEIN LIGASE TRIM"/>
    <property type="match status" value="1"/>
</dbReference>
<dbReference type="GO" id="GO:0005737">
    <property type="term" value="C:cytoplasm"/>
    <property type="evidence" value="ECO:0007669"/>
    <property type="project" value="UniProtKB-SubCell"/>
</dbReference>
<evidence type="ECO:0000256" key="7">
    <source>
        <dbReference type="ARBA" id="ARBA00022490"/>
    </source>
</evidence>
<dbReference type="GeneID" id="105003384"/>
<evidence type="ECO:0000313" key="24">
    <source>
        <dbReference type="Proteomes" id="UP000515208"/>
    </source>
</evidence>
<evidence type="ECO:0000256" key="1">
    <source>
        <dbReference type="ARBA" id="ARBA00000900"/>
    </source>
</evidence>
<dbReference type="InterPro" id="IPR035828">
    <property type="entry name" value="PRY/SPRY_TRIM6"/>
</dbReference>
<dbReference type="PROSITE" id="PS50262">
    <property type="entry name" value="G_PROTEIN_RECEP_F1_2"/>
    <property type="match status" value="1"/>
</dbReference>
<dbReference type="InterPro" id="IPR001841">
    <property type="entry name" value="Znf_RING"/>
</dbReference>
<dbReference type="SUPFAM" id="SSF81321">
    <property type="entry name" value="Family A G protein-coupled receptor-like"/>
    <property type="match status" value="1"/>
</dbReference>
<comment type="similarity">
    <text evidence="5">Belongs to the TRIM/RBCC family.</text>
</comment>
<feature type="domain" description="B box-type" evidence="21">
    <location>
        <begin position="739"/>
        <end position="781"/>
    </location>
</feature>
<name>A0A6P3J4X5_BISBB</name>
<keyword evidence="14 18" id="KW-0175">Coiled coil</keyword>
<dbReference type="SUPFAM" id="SSF49899">
    <property type="entry name" value="Concanavalin A-like lectins/glucanases"/>
    <property type="match status" value="2"/>
</dbReference>
<dbReference type="InterPro" id="IPR006574">
    <property type="entry name" value="PRY"/>
</dbReference>
<feature type="coiled-coil region" evidence="18">
    <location>
        <begin position="784"/>
        <end position="869"/>
    </location>
</feature>
<dbReference type="KEGG" id="bbis:105003384"/>
<dbReference type="Pfam" id="PF13853">
    <property type="entry name" value="7tm_4"/>
    <property type="match status" value="1"/>
</dbReference>
<evidence type="ECO:0000256" key="10">
    <source>
        <dbReference type="ARBA" id="ARBA00022771"/>
    </source>
</evidence>
<dbReference type="CDD" id="cd16591">
    <property type="entry name" value="RING-HC_TRIM5-like_C-IV"/>
    <property type="match status" value="2"/>
</dbReference>
<evidence type="ECO:0000256" key="13">
    <source>
        <dbReference type="ARBA" id="ARBA00022989"/>
    </source>
</evidence>
<dbReference type="InterPro" id="IPR017907">
    <property type="entry name" value="Znf_RING_CS"/>
</dbReference>
<dbReference type="PROSITE" id="PS50089">
    <property type="entry name" value="ZF_RING_2"/>
    <property type="match status" value="2"/>
</dbReference>
<evidence type="ECO:0000256" key="19">
    <source>
        <dbReference type="SAM" id="Phobius"/>
    </source>
</evidence>
<comment type="catalytic activity">
    <reaction evidence="1">
        <text>S-ubiquitinyl-[E2 ubiquitin-conjugating enzyme]-L-cysteine + [acceptor protein]-L-lysine = [E2 ubiquitin-conjugating enzyme]-L-cysteine + N(6)-ubiquitinyl-[acceptor protein]-L-lysine.</text>
        <dbReference type="EC" id="2.3.2.27"/>
    </reaction>
</comment>
<dbReference type="GO" id="GO:0016020">
    <property type="term" value="C:membrane"/>
    <property type="evidence" value="ECO:0007669"/>
    <property type="project" value="UniProtKB-SubCell"/>
</dbReference>
<dbReference type="SMART" id="SM00184">
    <property type="entry name" value="RING"/>
    <property type="match status" value="2"/>
</dbReference>
<evidence type="ECO:0000256" key="5">
    <source>
        <dbReference type="ARBA" id="ARBA00008518"/>
    </source>
</evidence>
<dbReference type="GO" id="GO:0008270">
    <property type="term" value="F:zinc ion binding"/>
    <property type="evidence" value="ECO:0007669"/>
    <property type="project" value="UniProtKB-KW"/>
</dbReference>
<dbReference type="InterPro" id="IPR000725">
    <property type="entry name" value="Olfact_rcpt"/>
</dbReference>
<evidence type="ECO:0000256" key="17">
    <source>
        <dbReference type="PROSITE-ProRule" id="PRU00024"/>
    </source>
</evidence>
<dbReference type="SMART" id="SM00449">
    <property type="entry name" value="SPRY"/>
    <property type="match status" value="2"/>
</dbReference>
<dbReference type="SMART" id="SM00589">
    <property type="entry name" value="PRY"/>
    <property type="match status" value="2"/>
</dbReference>
<sequence>MTSAVLVDIQDEVTCPICLELLTEPLSIDCGHSFCQACITADNKESMPGQEGQSRCPVCQTSYWLGNLRPNRHLANIAERLREVVLGSGKQLKMILCVHHGEKLQLFCEEDGKLICWLCEWSQEHRGHHTFLMEEIAQEYQEKFQESLKKLRQEQQEAEKLAAVIREKRISWKNQMEPERHRIQKQFDQLRSILDKEEQRQLKKLEEEERRGLNIIAEAEVELVQQSQSLRELISDLEHRCQGSATELLQDVSDVAKRSEFWTLKKPEALPTKLKSMFRAPDLKKMLRVFRELTDVQSYWVDVTLNPHTANLNLVLSKNRRQVRFVGAQLSGSHLEEHYGCGVLGSQHFSSGKHYWEVDVAKKTDWILGVCSDSMGPAFSFNQFANNRNVYSRYQPQSGYWVIGLHHKHEYRAYEESSTSLLLSMTVPPRRVGVFLDYDAGTVSFYNVTNHGFPIYTFSKYYFPTTLCPYFNPCNCVFPMTLRRPSMTASNHSSVSHTVFHLLGIPGLEDQHVWISIPFFISYVIALLGNSLLIFIIFLERSLHEPMYLFLCMLAGADLVLSTCTVPQALAIFWFNMREISLDRCITQLFFIHSTFISESGILLMMAFDCYIAICYPLRYTTILTHTLIGKIARRAPEVWTGGSQGAAAMALNTVMNLQEEVSCPICRELLTEPLSLGCGHSFCQTCITNKETDISLGGDSSCPVCGTRYSLGNLWPNLHLANIVERLRKVKLSPEEGQKTGLCVHHEEKLLLFCKEDRKVICRLCERSQEHHGHHTFLMEEAVKESQEMLQAALTRLRKEQQKAEKLEADIREERTSWKYQIQTERQRIQTEFNQLRSILDSEERRELQKLEEEEKKTLDSLAVAEAELVQQGELLKELISDLERRSEWSTVELLQDMSGIMKWSEIWTLKKPKTVSKKLKNVFRVPDLRGMLHTFKDLTRVQCHWVDVTLNPFNLNLNLVLSEDQRQVLSVPIWPVKYYNYGILSCQYFSSGKHYWEIDVSKKNAWILGVYCRIRSCNIKFAVQQSTSYENAYSIYRPQFGYWVIGLKDKFRYEAFEDSSTTHPDSRVLTLSMTVPPRHVGVFLDYEAGTVSFFNVTNHGSLIYKFSKCNFSRNAYPYFNPWDCPAPMTLCPPSS</sequence>
<feature type="transmembrane region" description="Helical" evidence="19">
    <location>
        <begin position="548"/>
        <end position="575"/>
    </location>
</feature>
<dbReference type="SUPFAM" id="SSF57845">
    <property type="entry name" value="B-box zinc-binding domain"/>
    <property type="match status" value="2"/>
</dbReference>
<evidence type="ECO:0000256" key="12">
    <source>
        <dbReference type="ARBA" id="ARBA00022833"/>
    </source>
</evidence>
<evidence type="ECO:0000256" key="15">
    <source>
        <dbReference type="ARBA" id="ARBA00023136"/>
    </source>
</evidence>
<evidence type="ECO:0000256" key="18">
    <source>
        <dbReference type="SAM" id="Coils"/>
    </source>
</evidence>
<dbReference type="Pfam" id="PF13445">
    <property type="entry name" value="zf-RING_UBOX"/>
    <property type="match status" value="2"/>
</dbReference>
<dbReference type="InterPro" id="IPR000315">
    <property type="entry name" value="Znf_B-box"/>
</dbReference>
<evidence type="ECO:0000259" key="23">
    <source>
        <dbReference type="PROSITE" id="PS50262"/>
    </source>
</evidence>
<dbReference type="InterPro" id="IPR043136">
    <property type="entry name" value="B30.2/SPRY_sf"/>
</dbReference>
<evidence type="ECO:0000256" key="6">
    <source>
        <dbReference type="ARBA" id="ARBA00012483"/>
    </source>
</evidence>
<dbReference type="AlphaFoldDB" id="A0A6P3J4X5"/>
<evidence type="ECO:0000256" key="8">
    <source>
        <dbReference type="ARBA" id="ARBA00022692"/>
    </source>
</evidence>
<keyword evidence="11" id="KW-0833">Ubl conjugation pathway</keyword>
<evidence type="ECO:0000256" key="14">
    <source>
        <dbReference type="ARBA" id="ARBA00023054"/>
    </source>
</evidence>
<keyword evidence="8 19" id="KW-0812">Transmembrane</keyword>
<dbReference type="PRINTS" id="PR01407">
    <property type="entry name" value="BUTYPHLNCDUF"/>
</dbReference>
<keyword evidence="12" id="KW-0862">Zinc</keyword>
<feature type="domain" description="RING-type" evidence="20">
    <location>
        <begin position="15"/>
        <end position="60"/>
    </location>
</feature>
<dbReference type="GO" id="GO:0004984">
    <property type="term" value="F:olfactory receptor activity"/>
    <property type="evidence" value="ECO:0007669"/>
    <property type="project" value="InterPro"/>
</dbReference>
<evidence type="ECO:0000256" key="16">
    <source>
        <dbReference type="ARBA" id="ARBA00023224"/>
    </source>
</evidence>
<feature type="domain" description="B30.2/SPRY" evidence="22">
    <location>
        <begin position="930"/>
        <end position="1137"/>
    </location>
</feature>
<dbReference type="CDD" id="cd19761">
    <property type="entry name" value="Bbox2_TRIM5-like"/>
    <property type="match status" value="2"/>
</dbReference>
<dbReference type="PROSITE" id="PS50188">
    <property type="entry name" value="B302_SPRY"/>
    <property type="match status" value="2"/>
</dbReference>
<dbReference type="InterPro" id="IPR013320">
    <property type="entry name" value="ConA-like_dom_sf"/>
</dbReference>
<dbReference type="Proteomes" id="UP000515208">
    <property type="component" value="Unplaced"/>
</dbReference>
<dbReference type="Gene3D" id="3.30.40.10">
    <property type="entry name" value="Zinc/RING finger domain, C3HC4 (zinc finger)"/>
    <property type="match status" value="2"/>
</dbReference>
<evidence type="ECO:0000256" key="11">
    <source>
        <dbReference type="ARBA" id="ARBA00022786"/>
    </source>
</evidence>
<dbReference type="FunFam" id="3.30.40.10:FF:000144">
    <property type="entry name" value="Tripartite motif-containing 5 (Predicted)"/>
    <property type="match status" value="2"/>
</dbReference>
<keyword evidence="13 19" id="KW-1133">Transmembrane helix</keyword>
<dbReference type="CDD" id="cd15823">
    <property type="entry name" value="SPRY_PRY_TRIM6"/>
    <property type="match status" value="1"/>
</dbReference>
<dbReference type="RefSeq" id="XP_010858822.1">
    <property type="nucleotide sequence ID" value="XM_010860520.1"/>
</dbReference>
<keyword evidence="16" id="KW-0807">Transducer</keyword>
<evidence type="ECO:0000256" key="4">
    <source>
        <dbReference type="ARBA" id="ARBA00004906"/>
    </source>
</evidence>
<accession>A0A6P3J4X5</accession>
<feature type="domain" description="B box-type" evidence="21">
    <location>
        <begin position="92"/>
        <end position="133"/>
    </location>
</feature>
<feature type="domain" description="RING-type" evidence="20">
    <location>
        <begin position="664"/>
        <end position="706"/>
    </location>
</feature>
<feature type="domain" description="B30.2/SPRY" evidence="22">
    <location>
        <begin position="282"/>
        <end position="489"/>
    </location>
</feature>
<dbReference type="InterPro" id="IPR003879">
    <property type="entry name" value="Butyrophylin_SPRY"/>
</dbReference>
<keyword evidence="9" id="KW-0479">Metal-binding</keyword>
<dbReference type="Pfam" id="PF00622">
    <property type="entry name" value="SPRY"/>
    <property type="match status" value="2"/>
</dbReference>
<comment type="subcellular location">
    <subcellularLocation>
        <location evidence="3">Cytoplasm</location>
    </subcellularLocation>
    <subcellularLocation>
        <location evidence="2">Membrane</location>
        <topology evidence="2">Multi-pass membrane protein</topology>
    </subcellularLocation>
</comment>
<evidence type="ECO:0000259" key="22">
    <source>
        <dbReference type="PROSITE" id="PS50188"/>
    </source>
</evidence>
<dbReference type="GO" id="GO:0061630">
    <property type="term" value="F:ubiquitin protein ligase activity"/>
    <property type="evidence" value="ECO:0007669"/>
    <property type="project" value="UniProtKB-EC"/>
</dbReference>
<dbReference type="Pfam" id="PF00643">
    <property type="entry name" value="zf-B_box"/>
    <property type="match status" value="2"/>
</dbReference>